<gene>
    <name evidence="2" type="primary">OBP3</name>
</gene>
<dbReference type="SMART" id="SM00708">
    <property type="entry name" value="PhBP"/>
    <property type="match status" value="1"/>
</dbReference>
<dbReference type="InterPro" id="IPR006170">
    <property type="entry name" value="PBP/GOBP"/>
</dbReference>
<keyword evidence="1" id="KW-0732">Signal</keyword>
<accession>A0A0U2UYE2</accession>
<feature type="chain" id="PRO_5006832791" evidence="1">
    <location>
        <begin position="19"/>
        <end position="133"/>
    </location>
</feature>
<proteinExistence type="evidence at transcript level"/>
<evidence type="ECO:0000256" key="1">
    <source>
        <dbReference type="SAM" id="SignalP"/>
    </source>
</evidence>
<dbReference type="CDD" id="cd23992">
    <property type="entry name" value="PBP_GOBP"/>
    <property type="match status" value="1"/>
</dbReference>
<sequence length="133" mass="14442">MKYLIAICALCFVSCISALTDEQKAKLKSYKEGCIYESGLNPAVIEQIKKGGSVPFDDKLNCFSACLLKRLAIMKPDGSIDEAVARAKIPKEVPQNKANQVINICKSQVGRTQCETGGKVLGCLLKTKAVQFL</sequence>
<organism evidence="2">
    <name type="scientific">Phenacoccus solenopsis</name>
    <name type="common">Solenopsis mealybug</name>
    <dbReference type="NCBI Taxonomy" id="483260"/>
    <lineage>
        <taxon>Eukaryota</taxon>
        <taxon>Metazoa</taxon>
        <taxon>Ecdysozoa</taxon>
        <taxon>Arthropoda</taxon>
        <taxon>Hexapoda</taxon>
        <taxon>Insecta</taxon>
        <taxon>Pterygota</taxon>
        <taxon>Neoptera</taxon>
        <taxon>Paraneoptera</taxon>
        <taxon>Hemiptera</taxon>
        <taxon>Sternorrhyncha</taxon>
        <taxon>Coccoidea</taxon>
        <taxon>Pseudococcidae</taxon>
        <taxon>Phenacoccus</taxon>
    </lineage>
</organism>
<dbReference type="SUPFAM" id="SSF47565">
    <property type="entry name" value="Insect pheromone/odorant-binding proteins"/>
    <property type="match status" value="1"/>
</dbReference>
<dbReference type="EMBL" id="KT286766">
    <property type="protein sequence ID" value="ALS31053.1"/>
    <property type="molecule type" value="mRNA"/>
</dbReference>
<evidence type="ECO:0000313" key="2">
    <source>
        <dbReference type="EMBL" id="ALS31053.1"/>
    </source>
</evidence>
<feature type="signal peptide" evidence="1">
    <location>
        <begin position="1"/>
        <end position="18"/>
    </location>
</feature>
<dbReference type="GO" id="GO:0005549">
    <property type="term" value="F:odorant binding"/>
    <property type="evidence" value="ECO:0007669"/>
    <property type="project" value="InterPro"/>
</dbReference>
<dbReference type="Gene3D" id="1.10.238.20">
    <property type="entry name" value="Pheromone/general odorant binding protein domain"/>
    <property type="match status" value="1"/>
</dbReference>
<dbReference type="Pfam" id="PF01395">
    <property type="entry name" value="PBP_GOBP"/>
    <property type="match status" value="1"/>
</dbReference>
<name>A0A0U2UYE2_9HEMI</name>
<dbReference type="AlphaFoldDB" id="A0A0U2UYE2"/>
<protein>
    <submittedName>
        <fullName evidence="2">Odorant-binding protein</fullName>
    </submittedName>
</protein>
<reference evidence="2" key="1">
    <citation type="submission" date="2015-07" db="EMBL/GenBank/DDBJ databases">
        <title>Identification and expression pattern of odorant-binding protein gene in Phenacoccus solenopsis Tinsley.</title>
        <authorList>
            <person name="Zhao J."/>
        </authorList>
    </citation>
    <scope>NUCLEOTIDE SEQUENCE</scope>
</reference>
<dbReference type="InterPro" id="IPR036728">
    <property type="entry name" value="PBP_GOBP_sf"/>
</dbReference>